<protein>
    <submittedName>
        <fullName evidence="3">SNF2 family DNA or RNA helicase</fullName>
    </submittedName>
</protein>
<dbReference type="EMBL" id="JAUSUL010000008">
    <property type="protein sequence ID" value="MDQ0317782.1"/>
    <property type="molecule type" value="Genomic_DNA"/>
</dbReference>
<dbReference type="SMART" id="SM00487">
    <property type="entry name" value="DEXDc"/>
    <property type="match status" value="1"/>
</dbReference>
<name>A0AAE3VT80_9HYPH</name>
<feature type="domain" description="Helicase ATP-binding" evidence="2">
    <location>
        <begin position="18"/>
        <end position="232"/>
    </location>
</feature>
<dbReference type="PROSITE" id="PS51192">
    <property type="entry name" value="HELICASE_ATP_BIND_1"/>
    <property type="match status" value="1"/>
</dbReference>
<keyword evidence="1" id="KW-0812">Transmembrane</keyword>
<dbReference type="Proteomes" id="UP001229244">
    <property type="component" value="Unassembled WGS sequence"/>
</dbReference>
<dbReference type="InterPro" id="IPR027417">
    <property type="entry name" value="P-loop_NTPase"/>
</dbReference>
<keyword evidence="3" id="KW-0378">Hydrolase</keyword>
<dbReference type="GO" id="GO:0005524">
    <property type="term" value="F:ATP binding"/>
    <property type="evidence" value="ECO:0007669"/>
    <property type="project" value="InterPro"/>
</dbReference>
<gene>
    <name evidence="3" type="ORF">J2S73_004269</name>
</gene>
<evidence type="ECO:0000313" key="4">
    <source>
        <dbReference type="Proteomes" id="UP001229244"/>
    </source>
</evidence>
<feature type="transmembrane region" description="Helical" evidence="1">
    <location>
        <begin position="26"/>
        <end position="46"/>
    </location>
</feature>
<keyword evidence="1" id="KW-0472">Membrane</keyword>
<dbReference type="RefSeq" id="WP_306887708.1">
    <property type="nucleotide sequence ID" value="NZ_JAUSUL010000008.1"/>
</dbReference>
<evidence type="ECO:0000313" key="3">
    <source>
        <dbReference type="EMBL" id="MDQ0317782.1"/>
    </source>
</evidence>
<organism evidence="3 4">
    <name type="scientific">Amorphus orientalis</name>
    <dbReference type="NCBI Taxonomy" id="649198"/>
    <lineage>
        <taxon>Bacteria</taxon>
        <taxon>Pseudomonadati</taxon>
        <taxon>Pseudomonadota</taxon>
        <taxon>Alphaproteobacteria</taxon>
        <taxon>Hyphomicrobiales</taxon>
        <taxon>Amorphaceae</taxon>
        <taxon>Amorphus</taxon>
    </lineage>
</organism>
<keyword evidence="4" id="KW-1185">Reference proteome</keyword>
<keyword evidence="3" id="KW-0067">ATP-binding</keyword>
<dbReference type="InterPro" id="IPR014001">
    <property type="entry name" value="Helicase_ATP-bd"/>
</dbReference>
<comment type="caution">
    <text evidence="3">The sequence shown here is derived from an EMBL/GenBank/DDBJ whole genome shotgun (WGS) entry which is preliminary data.</text>
</comment>
<dbReference type="Pfam" id="PF00176">
    <property type="entry name" value="SNF2-rel_dom"/>
    <property type="match status" value="1"/>
</dbReference>
<proteinExistence type="predicted"/>
<keyword evidence="3" id="KW-0347">Helicase</keyword>
<evidence type="ECO:0000259" key="2">
    <source>
        <dbReference type="PROSITE" id="PS51192"/>
    </source>
</evidence>
<accession>A0AAE3VT80</accession>
<dbReference type="SUPFAM" id="SSF52540">
    <property type="entry name" value="P-loop containing nucleoside triphosphate hydrolases"/>
    <property type="match status" value="2"/>
</dbReference>
<keyword evidence="3" id="KW-0547">Nucleotide-binding</keyword>
<dbReference type="Gene3D" id="3.40.50.10810">
    <property type="entry name" value="Tandem AAA-ATPase domain"/>
    <property type="match status" value="1"/>
</dbReference>
<dbReference type="InterPro" id="IPR000330">
    <property type="entry name" value="SNF2_N"/>
</dbReference>
<dbReference type="AlphaFoldDB" id="A0AAE3VT80"/>
<sequence length="499" mass="57874">MKAPRKRSDLLRPQIRFVNKVKRLRTIILALPMGAGKTVIVLTALLDLLDDRKVNKVLVVAPLLVASATWPDEFEEWEHLRDLTWTLVRAEDDDDDIADARRDDYQFARDALDLPIDQAAAYAQRMSTRRKEWKRRRLIRRDTEIHIINREMLPWVWEYFGRGKRWPYDVLVVDEASMFKNAKMKTKLKRLTRFGVAVKARPFISRCILLTGTPAPKGIMNLWGLAKVADGGKRLGRSMKAFKDRWFNQGYMRWEIEPKDGAEEDIMARLGDIMFSLREEDVVQLPPRIDQTVKVTLPRKVLQEYKRFERELVSEVYDVEAVNRGVLHNKLLQFANGSMYQEDGKDVWIHDKKLEALEALIEDANGAPVLVAYSFKFDLMRIRKAFKRAVVFGEGDVRKTKTRWNNGDIGLMLAHAASVGHGQNIQYGGSISVWYGLTPDLELYQQFNKRLHRRGQRDTVFNYHIVAEGTYDEKILPLLSERGATQDRILNSVRLHLTN</sequence>
<dbReference type="InterPro" id="IPR038718">
    <property type="entry name" value="SNF2-like_sf"/>
</dbReference>
<reference evidence="3" key="1">
    <citation type="submission" date="2023-07" db="EMBL/GenBank/DDBJ databases">
        <title>Genomic Encyclopedia of Type Strains, Phase IV (KMG-IV): sequencing the most valuable type-strain genomes for metagenomic binning, comparative biology and taxonomic classification.</title>
        <authorList>
            <person name="Goeker M."/>
        </authorList>
    </citation>
    <scope>NUCLEOTIDE SEQUENCE</scope>
    <source>
        <strain evidence="3">DSM 21202</strain>
    </source>
</reference>
<dbReference type="PANTHER" id="PTHR10799">
    <property type="entry name" value="SNF2/RAD54 HELICASE FAMILY"/>
    <property type="match status" value="1"/>
</dbReference>
<evidence type="ECO:0000256" key="1">
    <source>
        <dbReference type="SAM" id="Phobius"/>
    </source>
</evidence>
<dbReference type="GO" id="GO:0004386">
    <property type="term" value="F:helicase activity"/>
    <property type="evidence" value="ECO:0007669"/>
    <property type="project" value="UniProtKB-KW"/>
</dbReference>
<keyword evidence="1" id="KW-1133">Transmembrane helix</keyword>
<dbReference type="Gene3D" id="3.40.50.300">
    <property type="entry name" value="P-loop containing nucleotide triphosphate hydrolases"/>
    <property type="match status" value="1"/>
</dbReference>